<evidence type="ECO:0000313" key="5">
    <source>
        <dbReference type="Proteomes" id="UP000030907"/>
    </source>
</evidence>
<dbReference type="STRING" id="1515612.SKP52_11520"/>
<dbReference type="PANTHER" id="PTHR23028:SF53">
    <property type="entry name" value="ACYL_TRANSF_3 DOMAIN-CONTAINING PROTEIN"/>
    <property type="match status" value="1"/>
</dbReference>
<feature type="domain" description="Acyltransferase 3" evidence="3">
    <location>
        <begin position="18"/>
        <end position="292"/>
    </location>
</feature>
<reference evidence="4 5" key="1">
    <citation type="journal article" date="2015" name="Int. J. Syst. Evol. Microbiol.">
        <title>Description of Sphingopyxis fribergensis sp. nov. - a soil bacterium with the ability to degrade styrene and phenylacetic acid.</title>
        <authorList>
            <person name="Oelschlagel M."/>
            <person name="Ruckert C."/>
            <person name="Kalinowski J."/>
            <person name="Schmidt G."/>
            <person name="Schlomann M."/>
            <person name="Tischler D."/>
        </authorList>
    </citation>
    <scope>NUCLEOTIDE SEQUENCE [LARGE SCALE GENOMIC DNA]</scope>
    <source>
        <strain evidence="4 5">Kp5.2</strain>
    </source>
</reference>
<evidence type="ECO:0000259" key="3">
    <source>
        <dbReference type="Pfam" id="PF01757"/>
    </source>
</evidence>
<dbReference type="InterPro" id="IPR002656">
    <property type="entry name" value="Acyl_transf_3_dom"/>
</dbReference>
<feature type="transmembrane region" description="Helical" evidence="2">
    <location>
        <begin position="208"/>
        <end position="225"/>
    </location>
</feature>
<evidence type="ECO:0000256" key="2">
    <source>
        <dbReference type="SAM" id="Phobius"/>
    </source>
</evidence>
<keyword evidence="4" id="KW-0012">Acyltransferase</keyword>
<feature type="transmembrane region" description="Helical" evidence="2">
    <location>
        <begin position="298"/>
        <end position="316"/>
    </location>
</feature>
<name>A0A0A7PGK3_9SPHN</name>
<dbReference type="EMBL" id="CP009122">
    <property type="protein sequence ID" value="AJA09201.1"/>
    <property type="molecule type" value="Genomic_DNA"/>
</dbReference>
<dbReference type="OrthoDB" id="9796461at2"/>
<accession>A0A0A7PGK3</accession>
<feature type="transmembrane region" description="Helical" evidence="2">
    <location>
        <begin position="48"/>
        <end position="69"/>
    </location>
</feature>
<dbReference type="InterPro" id="IPR050879">
    <property type="entry name" value="Acyltransferase_3"/>
</dbReference>
<protein>
    <submittedName>
        <fullName evidence="4">Putative acyltransferase</fullName>
    </submittedName>
</protein>
<feature type="transmembrane region" description="Helical" evidence="2">
    <location>
        <begin position="231"/>
        <end position="251"/>
    </location>
</feature>
<feature type="transmembrane region" description="Helical" evidence="2">
    <location>
        <begin position="178"/>
        <end position="196"/>
    </location>
</feature>
<dbReference type="Pfam" id="PF01757">
    <property type="entry name" value="Acyl_transf_3"/>
    <property type="match status" value="1"/>
</dbReference>
<keyword evidence="4" id="KW-0808">Transferase</keyword>
<proteinExistence type="predicted"/>
<feature type="transmembrane region" description="Helical" evidence="2">
    <location>
        <begin position="154"/>
        <end position="172"/>
    </location>
</feature>
<keyword evidence="2" id="KW-1133">Transmembrane helix</keyword>
<dbReference type="HOGENOM" id="CLU_005679_1_4_5"/>
<dbReference type="GO" id="GO:0016020">
    <property type="term" value="C:membrane"/>
    <property type="evidence" value="ECO:0007669"/>
    <property type="project" value="TreeGrafter"/>
</dbReference>
<keyword evidence="5" id="KW-1185">Reference proteome</keyword>
<dbReference type="GO" id="GO:0000271">
    <property type="term" value="P:polysaccharide biosynthetic process"/>
    <property type="evidence" value="ECO:0007669"/>
    <property type="project" value="TreeGrafter"/>
</dbReference>
<evidence type="ECO:0000256" key="1">
    <source>
        <dbReference type="SAM" id="MobiDB-lite"/>
    </source>
</evidence>
<evidence type="ECO:0000313" key="4">
    <source>
        <dbReference type="EMBL" id="AJA09201.1"/>
    </source>
</evidence>
<sequence>MLLSAGGERAPLKHLPLLDGWRAMSIMLVLAGHLFPIGPSGWQLNAPVAATGMVMFFTLSGFLITRFLIEDGNIRRFLIRRLLRIVPLGWLGMLIAFAVAGGATAGQVAGNLLFVANIPPSSLVAPGAHFWSLCLEVQFYLSIALLVAVGGKRALMVVPLACLAITCARIYWDQPVTIVSWFRADEILAGATLALIYEGWLGERARKLVSMPSLFLLLPLVFASGDMRTGFLPYLRPYLSALMIGASLYNAPGWLRRLCEWRIVTYVARTSYALYVFHGIFAHTWLGAGDTLVKYAKRPLLLAVTIACAHMSTFHYERRWNSLGRRLTKRTPEPIPPGSNVANAPVSTKQIVEPR</sequence>
<keyword evidence="2" id="KW-0472">Membrane</keyword>
<feature type="region of interest" description="Disordered" evidence="1">
    <location>
        <begin position="329"/>
        <end position="355"/>
    </location>
</feature>
<feature type="transmembrane region" description="Helical" evidence="2">
    <location>
        <begin position="128"/>
        <end position="147"/>
    </location>
</feature>
<keyword evidence="2" id="KW-0812">Transmembrane</keyword>
<feature type="compositionally biased region" description="Polar residues" evidence="1">
    <location>
        <begin position="340"/>
        <end position="355"/>
    </location>
</feature>
<organism evidence="4 5">
    <name type="scientific">Sphingopyxis fribergensis</name>
    <dbReference type="NCBI Taxonomy" id="1515612"/>
    <lineage>
        <taxon>Bacteria</taxon>
        <taxon>Pseudomonadati</taxon>
        <taxon>Pseudomonadota</taxon>
        <taxon>Alphaproteobacteria</taxon>
        <taxon>Sphingomonadales</taxon>
        <taxon>Sphingomonadaceae</taxon>
        <taxon>Sphingopyxis</taxon>
    </lineage>
</organism>
<gene>
    <name evidence="4" type="ORF">SKP52_11520</name>
</gene>
<feature type="transmembrane region" description="Helical" evidence="2">
    <location>
        <begin position="90"/>
        <end position="116"/>
    </location>
</feature>
<feature type="transmembrane region" description="Helical" evidence="2">
    <location>
        <begin position="263"/>
        <end position="286"/>
    </location>
</feature>
<dbReference type="AlphaFoldDB" id="A0A0A7PGK3"/>
<dbReference type="Proteomes" id="UP000030907">
    <property type="component" value="Chromosome"/>
</dbReference>
<dbReference type="PANTHER" id="PTHR23028">
    <property type="entry name" value="ACETYLTRANSFERASE"/>
    <property type="match status" value="1"/>
</dbReference>
<dbReference type="KEGG" id="sphk:SKP52_11520"/>
<dbReference type="GO" id="GO:0016747">
    <property type="term" value="F:acyltransferase activity, transferring groups other than amino-acyl groups"/>
    <property type="evidence" value="ECO:0007669"/>
    <property type="project" value="InterPro"/>
</dbReference>
<feature type="transmembrane region" description="Helical" evidence="2">
    <location>
        <begin position="21"/>
        <end position="42"/>
    </location>
</feature>